<organism evidence="1 2">
    <name type="scientific">Niastella caeni</name>
    <dbReference type="NCBI Taxonomy" id="2569763"/>
    <lineage>
        <taxon>Bacteria</taxon>
        <taxon>Pseudomonadati</taxon>
        <taxon>Bacteroidota</taxon>
        <taxon>Chitinophagia</taxon>
        <taxon>Chitinophagales</taxon>
        <taxon>Chitinophagaceae</taxon>
        <taxon>Niastella</taxon>
    </lineage>
</organism>
<comment type="caution">
    <text evidence="1">The sequence shown here is derived from an EMBL/GenBank/DDBJ whole genome shotgun (WGS) entry which is preliminary data.</text>
</comment>
<evidence type="ECO:0000313" key="2">
    <source>
        <dbReference type="Proteomes" id="UP000306918"/>
    </source>
</evidence>
<dbReference type="EMBL" id="STFF01000004">
    <property type="protein sequence ID" value="THU38316.1"/>
    <property type="molecule type" value="Genomic_DNA"/>
</dbReference>
<gene>
    <name evidence="1" type="ORF">FAM09_16705</name>
</gene>
<accession>A0A4V4H0X6</accession>
<dbReference type="OrthoDB" id="359260at2"/>
<proteinExistence type="predicted"/>
<evidence type="ECO:0000313" key="1">
    <source>
        <dbReference type="EMBL" id="THU38316.1"/>
    </source>
</evidence>
<protein>
    <submittedName>
        <fullName evidence="1">Uncharacterized protein</fullName>
    </submittedName>
</protein>
<name>A0A4V4H0X6_9BACT</name>
<dbReference type="Proteomes" id="UP000306918">
    <property type="component" value="Unassembled WGS sequence"/>
</dbReference>
<dbReference type="AlphaFoldDB" id="A0A4V4H0X6"/>
<keyword evidence="2" id="KW-1185">Reference proteome</keyword>
<reference evidence="1 2" key="1">
    <citation type="submission" date="2019-04" db="EMBL/GenBank/DDBJ databases">
        <title>Niastella caeni sp. nov., isolated from activated sludge.</title>
        <authorList>
            <person name="Sheng M."/>
        </authorList>
    </citation>
    <scope>NUCLEOTIDE SEQUENCE [LARGE SCALE GENOMIC DNA]</scope>
    <source>
        <strain evidence="1 2">HX-2-15</strain>
    </source>
</reference>
<dbReference type="RefSeq" id="WP_136578271.1">
    <property type="nucleotide sequence ID" value="NZ_STFF01000004.1"/>
</dbReference>
<sequence>MSTGMDIKFVQETYQRMSDDELTRIATQDASGLTPEAIAIVKAEINRRGLSQNITKGVEAQNKTYTPDEINKYCDIISKLSCPYCGSMTEKLNATMTGEVVSVIIFSNYHTSIKIGCPPCLDKANNKALIRVCF</sequence>